<comment type="caution">
    <text evidence="2">The sequence shown here is derived from an EMBL/GenBank/DDBJ whole genome shotgun (WGS) entry which is preliminary data.</text>
</comment>
<keyword evidence="3" id="KW-1185">Reference proteome</keyword>
<keyword evidence="1" id="KW-0812">Transmembrane</keyword>
<sequence length="299" mass="35335">MNLEEQHIFSQLKLAIASKFLESNSASKTIEDWKGDDIVAFQEDLFSKVKARVSEKWFYTYIKNEAKKLPRIDMLNLLSCYVGYQNWNDFKANHKTATQTKTHKKAFSKYLWLLLIVPCALLAFSIINTSYNYEFCFYDSIKNEPIKSTILNIKVLKNGQSPIHQHTDSLGCFNYETDEKEIKFIVESPYYKTDTIVRKYNSGKNKIIKLKTDDYALMLNYYTNKNIKEWKKHREKLNIIFSDNAEIYQFFEESDFVEIYSKQEFIQKLTIPTRSLKGMKILEKKEIDGKIVKLKFIIN</sequence>
<evidence type="ECO:0000313" key="2">
    <source>
        <dbReference type="EMBL" id="MDG4716872.1"/>
    </source>
</evidence>
<dbReference type="EMBL" id="JARSBN010000008">
    <property type="protein sequence ID" value="MDG4716872.1"/>
    <property type="molecule type" value="Genomic_DNA"/>
</dbReference>
<organism evidence="2 3">
    <name type="scientific">Winogradskyella marincola</name>
    <dbReference type="NCBI Taxonomy" id="3037795"/>
    <lineage>
        <taxon>Bacteria</taxon>
        <taxon>Pseudomonadati</taxon>
        <taxon>Bacteroidota</taxon>
        <taxon>Flavobacteriia</taxon>
        <taxon>Flavobacteriales</taxon>
        <taxon>Flavobacteriaceae</taxon>
        <taxon>Winogradskyella</taxon>
    </lineage>
</organism>
<dbReference type="Proteomes" id="UP001529085">
    <property type="component" value="Unassembled WGS sequence"/>
</dbReference>
<keyword evidence="1" id="KW-0472">Membrane</keyword>
<name>A0ABT6G4A2_9FLAO</name>
<accession>A0ABT6G4A2</accession>
<gene>
    <name evidence="2" type="ORF">P7122_13385</name>
</gene>
<evidence type="ECO:0000313" key="3">
    <source>
        <dbReference type="Proteomes" id="UP001529085"/>
    </source>
</evidence>
<proteinExistence type="predicted"/>
<reference evidence="2 3" key="1">
    <citation type="submission" date="2023-03" db="EMBL/GenBank/DDBJ databases">
        <title>Strain YYF002 represents a novel species in the genus Winogradskyella isolated from seawater.</title>
        <authorList>
            <person name="Fu Z.-Y."/>
        </authorList>
    </citation>
    <scope>NUCLEOTIDE SEQUENCE [LARGE SCALE GENOMIC DNA]</scope>
    <source>
        <strain evidence="2 3">YYF002</strain>
    </source>
</reference>
<keyword evidence="1" id="KW-1133">Transmembrane helix</keyword>
<dbReference type="RefSeq" id="WP_278006310.1">
    <property type="nucleotide sequence ID" value="NZ_JARSBN010000008.1"/>
</dbReference>
<evidence type="ECO:0000256" key="1">
    <source>
        <dbReference type="SAM" id="Phobius"/>
    </source>
</evidence>
<feature type="transmembrane region" description="Helical" evidence="1">
    <location>
        <begin position="110"/>
        <end position="131"/>
    </location>
</feature>
<protein>
    <submittedName>
        <fullName evidence="2">Uncharacterized protein</fullName>
    </submittedName>
</protein>